<gene>
    <name evidence="3" type="ORF">ABB28_06195</name>
</gene>
<keyword evidence="3" id="KW-0436">Ligase</keyword>
<dbReference type="PROSITE" id="PS51549">
    <property type="entry name" value="DM13"/>
    <property type="match status" value="1"/>
</dbReference>
<protein>
    <submittedName>
        <fullName evidence="3">Phenylalanine--tRNA ligase</fullName>
    </submittedName>
</protein>
<evidence type="ECO:0000313" key="3">
    <source>
        <dbReference type="EMBL" id="KRG74824.1"/>
    </source>
</evidence>
<comment type="caution">
    <text evidence="3">The sequence shown here is derived from an EMBL/GenBank/DDBJ whole genome shotgun (WGS) entry which is preliminary data.</text>
</comment>
<dbReference type="Pfam" id="PF10517">
    <property type="entry name" value="DM13"/>
    <property type="match status" value="1"/>
</dbReference>
<proteinExistence type="predicted"/>
<evidence type="ECO:0000259" key="2">
    <source>
        <dbReference type="PROSITE" id="PS51549"/>
    </source>
</evidence>
<evidence type="ECO:0000313" key="4">
    <source>
        <dbReference type="Proteomes" id="UP000051386"/>
    </source>
</evidence>
<feature type="domain" description="DM13" evidence="2">
    <location>
        <begin position="53"/>
        <end position="158"/>
    </location>
</feature>
<organism evidence="3 4">
    <name type="scientific">Stenotrophomonas chelatiphaga</name>
    <dbReference type="NCBI Taxonomy" id="517011"/>
    <lineage>
        <taxon>Bacteria</taxon>
        <taxon>Pseudomonadati</taxon>
        <taxon>Pseudomonadota</taxon>
        <taxon>Gammaproteobacteria</taxon>
        <taxon>Lysobacterales</taxon>
        <taxon>Lysobacteraceae</taxon>
        <taxon>Stenotrophomonas</taxon>
    </lineage>
</organism>
<dbReference type="PATRIC" id="fig|517011.3.peg.727"/>
<dbReference type="InterPro" id="IPR019545">
    <property type="entry name" value="DM13_domain"/>
</dbReference>
<feature type="region of interest" description="Disordered" evidence="1">
    <location>
        <begin position="162"/>
        <end position="182"/>
    </location>
</feature>
<dbReference type="PROSITE" id="PS51257">
    <property type="entry name" value="PROKAR_LIPOPROTEIN"/>
    <property type="match status" value="1"/>
</dbReference>
<evidence type="ECO:0000256" key="1">
    <source>
        <dbReference type="SAM" id="MobiDB-lite"/>
    </source>
</evidence>
<name>A0A0R0DCU1_9GAMM</name>
<sequence>MITRRLTLLSASHLLVACLGFALGVYLLPILTAPPDPPAAAVTEMIDAAKYRSNFRRNLPGSDALHWAEGTVAVSPGRIAFDGKMAPGPDYKVYLTREYVDTIDGFLRIKDQSRRVGEAKSFKRLSLELPADVDVEDYTTVVVWCETFSKFISAAQYRQMAESGHGMQGPRGPLEESGGAGR</sequence>
<keyword evidence="4" id="KW-1185">Reference proteome</keyword>
<accession>A0A0R0DCU1</accession>
<dbReference type="Proteomes" id="UP000051386">
    <property type="component" value="Unassembled WGS sequence"/>
</dbReference>
<dbReference type="GO" id="GO:0016874">
    <property type="term" value="F:ligase activity"/>
    <property type="evidence" value="ECO:0007669"/>
    <property type="project" value="UniProtKB-KW"/>
</dbReference>
<dbReference type="AlphaFoldDB" id="A0A0R0DCU1"/>
<reference evidence="3 4" key="1">
    <citation type="submission" date="2015-05" db="EMBL/GenBank/DDBJ databases">
        <title>Genome sequencing and analysis of members of genus Stenotrophomonas.</title>
        <authorList>
            <person name="Patil P.P."/>
            <person name="Midha S."/>
            <person name="Patil P.B."/>
        </authorList>
    </citation>
    <scope>NUCLEOTIDE SEQUENCE [LARGE SCALE GENOMIC DNA]</scope>
    <source>
        <strain evidence="3 4">DSM 21508</strain>
    </source>
</reference>
<dbReference type="EMBL" id="LDJK01000019">
    <property type="protein sequence ID" value="KRG74824.1"/>
    <property type="molecule type" value="Genomic_DNA"/>
</dbReference>